<accession>A0AAD5TE83</accession>
<dbReference type="EMBL" id="JADGJQ010000075">
    <property type="protein sequence ID" value="KAJ3172808.1"/>
    <property type="molecule type" value="Genomic_DNA"/>
</dbReference>
<dbReference type="Pfam" id="PF00072">
    <property type="entry name" value="Response_reg"/>
    <property type="match status" value="1"/>
</dbReference>
<evidence type="ECO:0000259" key="4">
    <source>
        <dbReference type="PROSITE" id="PS50009"/>
    </source>
</evidence>
<feature type="domain" description="Ras-GEF" evidence="4">
    <location>
        <begin position="419"/>
        <end position="616"/>
    </location>
</feature>
<dbReference type="PROSITE" id="PS00720">
    <property type="entry name" value="RASGEF"/>
    <property type="match status" value="1"/>
</dbReference>
<sequence>MPFSRKPIDLGAPGLEFVGADFKEFRVAIVDDNTVVKKILTKSLKKYFQVNVTNDDLFENGLALLQALEFRRYDLIMMDIEMPVLSGWAATKFIRGDHRALPIGSLMKEIKSLSPLSNEILSPHSLAPPRQVVGGSASLPRRRAASISLTPAARAATPPPDAEAATSPSAIGARIIGENRLVPIVAITSVDSPELRASYFAAGMNDILIKPVTPVMVHDILGKYLQAVELSPTRALGNPTTVASAKLSGPLLGSGTKCQIYSGTKEVLMQALLEPKKSGPQYVSQFLLTFRSFMEPFELLDWLHSFFKSQGNANSSASDLYVASEKSVAAQHEVANVVLTWVNEQWHDFASNPLLKAMLIDLVGKIKHAVGQSQAEQIVTAVDKQIVKWDIRSSQMQGLMDPSNVSRSVQESLITTDVSPSLLAAQMCLYDSMLFRHIDTIEYVNLIMKKTSPTLNFLISRFDKESYWVATEIVGKKDLKTRIHVLRTFIVTAKGISDNKKKVLADLEKFTDVSKNFKTYRDKLEASTPPLIPFLPIFIKDLTFIYDGNESRLANNEINFEKLRLITDCVKGITALAKSEYKWYNFDTDMQEYLTNPPLEMSIAKLQELSKIAEPAT</sequence>
<reference evidence="7" key="1">
    <citation type="submission" date="2020-05" db="EMBL/GenBank/DDBJ databases">
        <title>Phylogenomic resolution of chytrid fungi.</title>
        <authorList>
            <person name="Stajich J.E."/>
            <person name="Amses K."/>
            <person name="Simmons R."/>
            <person name="Seto K."/>
            <person name="Myers J."/>
            <person name="Bonds A."/>
            <person name="Quandt C.A."/>
            <person name="Barry K."/>
            <person name="Liu P."/>
            <person name="Grigoriev I."/>
            <person name="Longcore J.E."/>
            <person name="James T.Y."/>
        </authorList>
    </citation>
    <scope>NUCLEOTIDE SEQUENCE</scope>
    <source>
        <strain evidence="7">JEL0379</strain>
    </source>
</reference>
<evidence type="ECO:0000259" key="6">
    <source>
        <dbReference type="PROSITE" id="PS50212"/>
    </source>
</evidence>
<dbReference type="InterPro" id="IPR000651">
    <property type="entry name" value="Ras-like_Gua-exchang_fac_N"/>
</dbReference>
<proteinExistence type="predicted"/>
<evidence type="ECO:0008006" key="9">
    <source>
        <dbReference type="Google" id="ProtNLM"/>
    </source>
</evidence>
<dbReference type="PROSITE" id="PS50212">
    <property type="entry name" value="RASGEF_NTER"/>
    <property type="match status" value="1"/>
</dbReference>
<dbReference type="PANTHER" id="PTHR23113">
    <property type="entry name" value="GUANINE NUCLEOTIDE EXCHANGE FACTOR"/>
    <property type="match status" value="1"/>
</dbReference>
<organism evidence="7 8">
    <name type="scientific">Geranomyces variabilis</name>
    <dbReference type="NCBI Taxonomy" id="109894"/>
    <lineage>
        <taxon>Eukaryota</taxon>
        <taxon>Fungi</taxon>
        <taxon>Fungi incertae sedis</taxon>
        <taxon>Chytridiomycota</taxon>
        <taxon>Chytridiomycota incertae sedis</taxon>
        <taxon>Chytridiomycetes</taxon>
        <taxon>Spizellomycetales</taxon>
        <taxon>Powellomycetaceae</taxon>
        <taxon>Geranomyces</taxon>
    </lineage>
</organism>
<dbReference type="GO" id="GO:0000160">
    <property type="term" value="P:phosphorelay signal transduction system"/>
    <property type="evidence" value="ECO:0007669"/>
    <property type="project" value="InterPro"/>
</dbReference>
<dbReference type="AlphaFoldDB" id="A0AAD5TE83"/>
<dbReference type="InterPro" id="IPR001789">
    <property type="entry name" value="Sig_transdc_resp-reg_receiver"/>
</dbReference>
<keyword evidence="1 2" id="KW-0344">Guanine-nucleotide releasing factor</keyword>
<dbReference type="Gene3D" id="1.10.840.10">
    <property type="entry name" value="Ras guanine-nucleotide exchange factors catalytic domain"/>
    <property type="match status" value="2"/>
</dbReference>
<dbReference type="SMART" id="SM00147">
    <property type="entry name" value="RasGEF"/>
    <property type="match status" value="1"/>
</dbReference>
<dbReference type="SUPFAM" id="SSF48366">
    <property type="entry name" value="Ras GEF"/>
    <property type="match status" value="1"/>
</dbReference>
<dbReference type="Gene3D" id="3.40.50.2300">
    <property type="match status" value="1"/>
</dbReference>
<dbReference type="CDD" id="cd06224">
    <property type="entry name" value="REM"/>
    <property type="match status" value="1"/>
</dbReference>
<dbReference type="Pfam" id="PF00617">
    <property type="entry name" value="RasGEF"/>
    <property type="match status" value="1"/>
</dbReference>
<dbReference type="InterPro" id="IPR023578">
    <property type="entry name" value="Ras_GEF_dom_sf"/>
</dbReference>
<feature type="domain" description="N-terminal Ras-GEF" evidence="6">
    <location>
        <begin position="256"/>
        <end position="386"/>
    </location>
</feature>
<evidence type="ECO:0000256" key="1">
    <source>
        <dbReference type="ARBA" id="ARBA00022658"/>
    </source>
</evidence>
<evidence type="ECO:0000256" key="3">
    <source>
        <dbReference type="PROSITE-ProRule" id="PRU00169"/>
    </source>
</evidence>
<name>A0AAD5TE83_9FUNG</name>
<feature type="domain" description="Response regulatory" evidence="5">
    <location>
        <begin position="26"/>
        <end position="225"/>
    </location>
</feature>
<evidence type="ECO:0000259" key="5">
    <source>
        <dbReference type="PROSITE" id="PS50110"/>
    </source>
</evidence>
<dbReference type="Pfam" id="PF00618">
    <property type="entry name" value="RasGEF_N"/>
    <property type="match status" value="1"/>
</dbReference>
<dbReference type="InterPro" id="IPR036964">
    <property type="entry name" value="RASGEF_cat_dom_sf"/>
</dbReference>
<dbReference type="InterPro" id="IPR019804">
    <property type="entry name" value="Ras_G-nucl-exch_fac_CS"/>
</dbReference>
<dbReference type="PROSITE" id="PS50009">
    <property type="entry name" value="RASGEF_CAT"/>
    <property type="match status" value="1"/>
</dbReference>
<protein>
    <recommendedName>
        <fullName evidence="9">Response regulatory domain-containing protein</fullName>
    </recommendedName>
</protein>
<evidence type="ECO:0000256" key="2">
    <source>
        <dbReference type="PROSITE-ProRule" id="PRU00168"/>
    </source>
</evidence>
<dbReference type="InterPro" id="IPR008937">
    <property type="entry name" value="Ras-like_GEF"/>
</dbReference>
<dbReference type="Proteomes" id="UP001212152">
    <property type="component" value="Unassembled WGS sequence"/>
</dbReference>
<dbReference type="SMART" id="SM00448">
    <property type="entry name" value="REC"/>
    <property type="match status" value="1"/>
</dbReference>
<keyword evidence="8" id="KW-1185">Reference proteome</keyword>
<dbReference type="PANTHER" id="PTHR23113:SF356">
    <property type="entry name" value="FI05912P-RELATED"/>
    <property type="match status" value="1"/>
</dbReference>
<dbReference type="GO" id="GO:0005085">
    <property type="term" value="F:guanyl-nucleotide exchange factor activity"/>
    <property type="evidence" value="ECO:0007669"/>
    <property type="project" value="UniProtKB-KW"/>
</dbReference>
<dbReference type="PROSITE" id="PS50110">
    <property type="entry name" value="RESPONSE_REGULATORY"/>
    <property type="match status" value="1"/>
</dbReference>
<dbReference type="InterPro" id="IPR001895">
    <property type="entry name" value="RASGEF_cat_dom"/>
</dbReference>
<dbReference type="CDD" id="cd17546">
    <property type="entry name" value="REC_hyHK_CKI1_RcsC-like"/>
    <property type="match status" value="1"/>
</dbReference>
<comment type="caution">
    <text evidence="7">The sequence shown here is derived from an EMBL/GenBank/DDBJ whole genome shotgun (WGS) entry which is preliminary data.</text>
</comment>
<dbReference type="GO" id="GO:0005886">
    <property type="term" value="C:plasma membrane"/>
    <property type="evidence" value="ECO:0007669"/>
    <property type="project" value="TreeGrafter"/>
</dbReference>
<dbReference type="SUPFAM" id="SSF52172">
    <property type="entry name" value="CheY-like"/>
    <property type="match status" value="2"/>
</dbReference>
<evidence type="ECO:0000313" key="7">
    <source>
        <dbReference type="EMBL" id="KAJ3172808.1"/>
    </source>
</evidence>
<dbReference type="InterPro" id="IPR011006">
    <property type="entry name" value="CheY-like_superfamily"/>
</dbReference>
<evidence type="ECO:0000313" key="8">
    <source>
        <dbReference type="Proteomes" id="UP001212152"/>
    </source>
</evidence>
<dbReference type="SMART" id="SM00229">
    <property type="entry name" value="RasGEFN"/>
    <property type="match status" value="1"/>
</dbReference>
<gene>
    <name evidence="7" type="ORF">HDU87_007810</name>
</gene>
<dbReference type="GO" id="GO:0007265">
    <property type="term" value="P:Ras protein signal transduction"/>
    <property type="evidence" value="ECO:0007669"/>
    <property type="project" value="TreeGrafter"/>
</dbReference>
<keyword evidence="3" id="KW-0597">Phosphoprotein</keyword>
<dbReference type="Gene3D" id="1.20.870.10">
    <property type="entry name" value="Son of sevenless (SoS) protein Chain: S domain 1"/>
    <property type="match status" value="1"/>
</dbReference>
<feature type="modified residue" description="4-aspartylphosphate" evidence="3">
    <location>
        <position position="79"/>
    </location>
</feature>